<keyword evidence="3" id="KW-1185">Reference proteome</keyword>
<evidence type="ECO:0000256" key="1">
    <source>
        <dbReference type="SAM" id="MobiDB-lite"/>
    </source>
</evidence>
<dbReference type="EMBL" id="FYEZ01000001">
    <property type="protein sequence ID" value="SNC63723.1"/>
    <property type="molecule type" value="Genomic_DNA"/>
</dbReference>
<feature type="compositionally biased region" description="Basic and acidic residues" evidence="1">
    <location>
        <begin position="22"/>
        <end position="32"/>
    </location>
</feature>
<name>A0A212TCH1_9MICO</name>
<feature type="compositionally biased region" description="Basic and acidic residues" evidence="1">
    <location>
        <begin position="54"/>
        <end position="70"/>
    </location>
</feature>
<proteinExistence type="predicted"/>
<evidence type="ECO:0000313" key="3">
    <source>
        <dbReference type="Proteomes" id="UP000198122"/>
    </source>
</evidence>
<organism evidence="2 3">
    <name type="scientific">Kytococcus aerolatus</name>
    <dbReference type="NCBI Taxonomy" id="592308"/>
    <lineage>
        <taxon>Bacteria</taxon>
        <taxon>Bacillati</taxon>
        <taxon>Actinomycetota</taxon>
        <taxon>Actinomycetes</taxon>
        <taxon>Micrococcales</taxon>
        <taxon>Kytococcaceae</taxon>
        <taxon>Kytococcus</taxon>
    </lineage>
</organism>
<dbReference type="RefSeq" id="WP_088817882.1">
    <property type="nucleotide sequence ID" value="NZ_FYEZ01000001.1"/>
</dbReference>
<feature type="region of interest" description="Disordered" evidence="1">
    <location>
        <begin position="1"/>
        <end position="70"/>
    </location>
</feature>
<dbReference type="Proteomes" id="UP000198122">
    <property type="component" value="Unassembled WGS sequence"/>
</dbReference>
<reference evidence="2 3" key="1">
    <citation type="submission" date="2017-06" db="EMBL/GenBank/DDBJ databases">
        <authorList>
            <person name="Kim H.J."/>
            <person name="Triplett B.A."/>
        </authorList>
    </citation>
    <scope>NUCLEOTIDE SEQUENCE [LARGE SCALE GENOMIC DNA]</scope>
    <source>
        <strain evidence="2 3">DSM 22179</strain>
    </source>
</reference>
<protein>
    <submittedName>
        <fullName evidence="2">Uncharacterized protein</fullName>
    </submittedName>
</protein>
<accession>A0A212TCH1</accession>
<gene>
    <name evidence="2" type="ORF">SAMN05445756_0965</name>
</gene>
<evidence type="ECO:0000313" key="2">
    <source>
        <dbReference type="EMBL" id="SNC63723.1"/>
    </source>
</evidence>
<dbReference type="AlphaFoldDB" id="A0A212TCH1"/>
<sequence>MSEGPARRRSRRVVAPATNPVAEERAVREEPAPRPGRAASATGRPVRVVTDRAPGPEDRQWLEDRPPHWG</sequence>